<reference evidence="3 4" key="1">
    <citation type="submission" date="2018-06" db="EMBL/GenBank/DDBJ databases">
        <authorList>
            <consortium name="Pathogen Informatics"/>
            <person name="Doyle S."/>
        </authorList>
    </citation>
    <scope>NUCLEOTIDE SEQUENCE [LARGE SCALE GENOMIC DNA]</scope>
    <source>
        <strain evidence="3 4">NCTC10994</strain>
    </source>
</reference>
<gene>
    <name evidence="3" type="ORF">NCTC10994_02839</name>
</gene>
<dbReference type="InterPro" id="IPR042171">
    <property type="entry name" value="Acyl-CoA_hotdog"/>
</dbReference>
<evidence type="ECO:0000259" key="2">
    <source>
        <dbReference type="Pfam" id="PF13622"/>
    </source>
</evidence>
<evidence type="ECO:0000256" key="1">
    <source>
        <dbReference type="SAM" id="MobiDB-lite"/>
    </source>
</evidence>
<dbReference type="KEGG" id="rcr:NCTC10994_02839"/>
<name>A0A2X4U458_9NOCA</name>
<evidence type="ECO:0000313" key="4">
    <source>
        <dbReference type="Proteomes" id="UP000249091"/>
    </source>
</evidence>
<evidence type="ECO:0000313" key="3">
    <source>
        <dbReference type="EMBL" id="SQI34607.1"/>
    </source>
</evidence>
<dbReference type="RefSeq" id="WP_072700710.1">
    <property type="nucleotide sequence ID" value="NZ_JAFBBL010000001.1"/>
</dbReference>
<feature type="domain" description="Acyl-CoA thioesterase-like N-terminal HotDog" evidence="2">
    <location>
        <begin position="24"/>
        <end position="106"/>
    </location>
</feature>
<accession>A0A2X4U458</accession>
<dbReference type="STRING" id="1219011.GCA_001895045_02374"/>
<proteinExistence type="predicted"/>
<dbReference type="Proteomes" id="UP000249091">
    <property type="component" value="Chromosome 1"/>
</dbReference>
<dbReference type="Gene3D" id="2.40.160.210">
    <property type="entry name" value="Acyl-CoA thioesterase, double hotdog domain"/>
    <property type="match status" value="1"/>
</dbReference>
<dbReference type="InterPro" id="IPR049449">
    <property type="entry name" value="TesB_ACOT8-like_N"/>
</dbReference>
<dbReference type="InterPro" id="IPR029069">
    <property type="entry name" value="HotDog_dom_sf"/>
</dbReference>
<protein>
    <submittedName>
        <fullName evidence="3">Protein of uncharacterized function (DUF3705)</fullName>
    </submittedName>
</protein>
<dbReference type="Pfam" id="PF13622">
    <property type="entry name" value="4HBT_3"/>
    <property type="match status" value="1"/>
</dbReference>
<dbReference type="EMBL" id="LS483468">
    <property type="protein sequence ID" value="SQI34607.1"/>
    <property type="molecule type" value="Genomic_DNA"/>
</dbReference>
<keyword evidence="4" id="KW-1185">Reference proteome</keyword>
<dbReference type="SUPFAM" id="SSF54637">
    <property type="entry name" value="Thioesterase/thiol ester dehydrase-isomerase"/>
    <property type="match status" value="1"/>
</dbReference>
<sequence>MPQRPERGFFTEADGVYTPTKYAASPWSDAMLNGPCVSGLVARELENAHAPEGFVPARFTLDLFAPVRNETITFTTTRVRDGNRIRVADANLIQDGKVSARATIVYLRRSAQPPGSVWTRDEHPAPPQEVLDSPPATDTYSWYSSDGRWSRGRSEHQNAGRKRLWSRQLPVIVGEEQSPFVNIAMVGEGTSFVTNWGDEGVGYINADVTLALSRLPEGLEVGVEADNHIGTDGVAVGTAVLFDRLGPFGTGVVTALANAHRQVDFG</sequence>
<organism evidence="3 4">
    <name type="scientific">Rhodococcus coprophilus</name>
    <dbReference type="NCBI Taxonomy" id="38310"/>
    <lineage>
        <taxon>Bacteria</taxon>
        <taxon>Bacillati</taxon>
        <taxon>Actinomycetota</taxon>
        <taxon>Actinomycetes</taxon>
        <taxon>Mycobacteriales</taxon>
        <taxon>Nocardiaceae</taxon>
        <taxon>Rhodococcus</taxon>
    </lineage>
</organism>
<feature type="region of interest" description="Disordered" evidence="1">
    <location>
        <begin position="114"/>
        <end position="137"/>
    </location>
</feature>
<dbReference type="AlphaFoldDB" id="A0A2X4U458"/>